<organism evidence="1 2">
    <name type="scientific">Niastella koreensis</name>
    <dbReference type="NCBI Taxonomy" id="354356"/>
    <lineage>
        <taxon>Bacteria</taxon>
        <taxon>Pseudomonadati</taxon>
        <taxon>Bacteroidota</taxon>
        <taxon>Chitinophagia</taxon>
        <taxon>Chitinophagales</taxon>
        <taxon>Chitinophagaceae</taxon>
        <taxon>Niastella</taxon>
    </lineage>
</organism>
<accession>A0ABX3NPV5</accession>
<reference evidence="1 2" key="1">
    <citation type="submission" date="2016-04" db="EMBL/GenBank/DDBJ databases">
        <authorList>
            <person name="Chen L."/>
            <person name="Zhuang W."/>
            <person name="Wang G."/>
        </authorList>
    </citation>
    <scope>NUCLEOTIDE SEQUENCE [LARGE SCALE GENOMIC DNA]</scope>
    <source>
        <strain evidence="2">GR20</strain>
    </source>
</reference>
<dbReference type="InterPro" id="IPR012347">
    <property type="entry name" value="Ferritin-like"/>
</dbReference>
<evidence type="ECO:0008006" key="3">
    <source>
        <dbReference type="Google" id="ProtNLM"/>
    </source>
</evidence>
<name>A0ABX3NPV5_9BACT</name>
<evidence type="ECO:0000313" key="1">
    <source>
        <dbReference type="EMBL" id="OQP40253.1"/>
    </source>
</evidence>
<evidence type="ECO:0000313" key="2">
    <source>
        <dbReference type="Proteomes" id="UP000192277"/>
    </source>
</evidence>
<dbReference type="Gene3D" id="1.20.1260.10">
    <property type="match status" value="1"/>
</dbReference>
<proteinExistence type="predicted"/>
<sequence>MLVEYQQTAEILNDLATINRERAKAYEEASFLNFIFNLELRGSFALLANQSRQNSYSLRQFLEQMQSHFPVSKKPLPQLSFGDLYNQWKEMGVSFSGPNIYDMLKSSEQGEEAIQVIYTRAIEQLPAGDLQYLLETQLRGLQTSHSIVKGILNQPQKMPQRMKKSI</sequence>
<protein>
    <recommendedName>
        <fullName evidence="3">DUF2383 domain-containing protein</fullName>
    </recommendedName>
</protein>
<keyword evidence="2" id="KW-1185">Reference proteome</keyword>
<dbReference type="Proteomes" id="UP000192277">
    <property type="component" value="Unassembled WGS sequence"/>
</dbReference>
<gene>
    <name evidence="1" type="ORF">A4D02_15120</name>
</gene>
<dbReference type="EMBL" id="LWBO01000077">
    <property type="protein sequence ID" value="OQP40253.1"/>
    <property type="molecule type" value="Genomic_DNA"/>
</dbReference>
<comment type="caution">
    <text evidence="1">The sequence shown here is derived from an EMBL/GenBank/DDBJ whole genome shotgun (WGS) entry which is preliminary data.</text>
</comment>